<dbReference type="PANTHER" id="PTHR10000">
    <property type="entry name" value="PHOSPHOSERINE PHOSPHATASE"/>
    <property type="match status" value="1"/>
</dbReference>
<proteinExistence type="predicted"/>
<dbReference type="RefSeq" id="WP_022863496.1">
    <property type="nucleotide sequence ID" value="NZ_ATVG01000011.1"/>
</dbReference>
<gene>
    <name evidence="1" type="primary">yidA</name>
    <name evidence="1" type="ORF">CMASS_09790</name>
</gene>
<dbReference type="SUPFAM" id="SSF56784">
    <property type="entry name" value="HAD-like"/>
    <property type="match status" value="1"/>
</dbReference>
<dbReference type="NCBIfam" id="TIGR01484">
    <property type="entry name" value="HAD-SF-IIB"/>
    <property type="match status" value="1"/>
</dbReference>
<dbReference type="Pfam" id="PF08282">
    <property type="entry name" value="Hydrolase_3"/>
    <property type="match status" value="1"/>
</dbReference>
<dbReference type="GO" id="GO:0050308">
    <property type="term" value="F:sugar-phosphatase activity"/>
    <property type="evidence" value="ECO:0007669"/>
    <property type="project" value="UniProtKB-EC"/>
</dbReference>
<evidence type="ECO:0000313" key="2">
    <source>
        <dbReference type="Proteomes" id="UP001220064"/>
    </source>
</evidence>
<dbReference type="Gene3D" id="3.40.50.1000">
    <property type="entry name" value="HAD superfamily/HAD-like"/>
    <property type="match status" value="1"/>
</dbReference>
<dbReference type="Proteomes" id="UP001220064">
    <property type="component" value="Chromosome"/>
</dbReference>
<accession>A0ABY7U9S1</accession>
<protein>
    <submittedName>
        <fullName evidence="1">Sugar phosphatase YidA</fullName>
        <ecNumber evidence="1">3.1.3.23</ecNumber>
    </submittedName>
</protein>
<reference evidence="1 2" key="1">
    <citation type="submission" date="2020-10" db="EMBL/GenBank/DDBJ databases">
        <title>Complete genome sequence of Corynebacterium massiliense DSM 45435, type strain of Corynebacterium massiliense.</title>
        <authorList>
            <person name="Busche T."/>
            <person name="Kalinowski J."/>
            <person name="Ruckert C."/>
        </authorList>
    </citation>
    <scope>NUCLEOTIDE SEQUENCE [LARGE SCALE GENOMIC DNA]</scope>
    <source>
        <strain evidence="1 2">DSM 45435</strain>
    </source>
</reference>
<keyword evidence="2" id="KW-1185">Reference proteome</keyword>
<sequence length="276" mass="29381">MADAPRFIFSDIDGTFIDPDARVTPRTQEVVARALRSGAHFALATGRPHRWLAPVLEQLSVRPLCVTANGAILYDSESDHVVASHQLQPETMARIVGNVMEVMARYGGVSLAAERAGVSSGADALETLFAVDPTYSPDPVANGFGVADPTDLVAAPAVKLLLRNPGFSSAELYELIAPHVDPEDAHVTYSMDDGLLELAAPGVTKAAGVAELARRFGVAQEDTIAFGDMPNDIEMLRWAGTGVAMGNAADIVKRSADRVTATNRQDGLAQVLEEWF</sequence>
<dbReference type="PANTHER" id="PTHR10000:SF8">
    <property type="entry name" value="HAD SUPERFAMILY HYDROLASE-LIKE, TYPE 3"/>
    <property type="match status" value="1"/>
</dbReference>
<dbReference type="Gene3D" id="3.30.1240.10">
    <property type="match status" value="1"/>
</dbReference>
<name>A0ABY7U9S1_9CORY</name>
<dbReference type="CDD" id="cd07516">
    <property type="entry name" value="HAD_Pase"/>
    <property type="match status" value="1"/>
</dbReference>
<dbReference type="EMBL" id="CP063189">
    <property type="protein sequence ID" value="WCZ33369.1"/>
    <property type="molecule type" value="Genomic_DNA"/>
</dbReference>
<dbReference type="InterPro" id="IPR023214">
    <property type="entry name" value="HAD_sf"/>
</dbReference>
<dbReference type="EC" id="3.1.3.23" evidence="1"/>
<dbReference type="InterPro" id="IPR006379">
    <property type="entry name" value="HAD-SF_hydro_IIB"/>
</dbReference>
<organism evidence="1 2">
    <name type="scientific">Corynebacterium massiliense DSM 45435</name>
    <dbReference type="NCBI Taxonomy" id="1121364"/>
    <lineage>
        <taxon>Bacteria</taxon>
        <taxon>Bacillati</taxon>
        <taxon>Actinomycetota</taxon>
        <taxon>Actinomycetes</taxon>
        <taxon>Mycobacteriales</taxon>
        <taxon>Corynebacteriaceae</taxon>
        <taxon>Corynebacterium</taxon>
    </lineage>
</organism>
<dbReference type="InterPro" id="IPR036412">
    <property type="entry name" value="HAD-like_sf"/>
</dbReference>
<evidence type="ECO:0000313" key="1">
    <source>
        <dbReference type="EMBL" id="WCZ33369.1"/>
    </source>
</evidence>
<keyword evidence="1" id="KW-0378">Hydrolase</keyword>